<feature type="non-terminal residue" evidence="8">
    <location>
        <position position="1"/>
    </location>
</feature>
<organism evidence="8 9">
    <name type="scientific">Sphingobium tyrosinilyticum</name>
    <dbReference type="NCBI Taxonomy" id="2715436"/>
    <lineage>
        <taxon>Bacteria</taxon>
        <taxon>Pseudomonadati</taxon>
        <taxon>Pseudomonadota</taxon>
        <taxon>Alphaproteobacteria</taxon>
        <taxon>Sphingomonadales</taxon>
        <taxon>Sphingomonadaceae</taxon>
        <taxon>Sphingobium</taxon>
    </lineage>
</organism>
<comment type="cofactor">
    <cofactor evidence="1">
        <name>Fe cation</name>
        <dbReference type="ChEBI" id="CHEBI:24875"/>
    </cofactor>
</comment>
<keyword evidence="2" id="KW-0001">2Fe-2S</keyword>
<sequence length="478" mass="54347">LGPTSCFDERRVMGYDYRVGFVTYPDAEPGSPGAKAPYIDHGTERVDPKRFYSAQEAALEWDHMWTKSWLFVGLTHDLPEVGDWFKADYGKESFIIVRNGEGDEGVSAFFNVCPHRGNRIVHSDFGSTGSDAAEGGCIFTCDFHGWKFGIDGRNVEIRDEMIFRPEAIAHRPGLKAVKCSVWNSLVFINMDPDAKPLLEHLDVIPEHLAPYPFEKYRVLRDIETCWDANWKTALDAFIEFYHADDVHPQVAPFTETLGCQYDLYANGNSRMIIPIGSVPVRFEDRETVPEGMKAFLQFYGGNPDDFLHLKGHEYNKAFAQTRRQWAKRHGYDHFDAMTDDQVNDDWNYFIFPNITINAFSDSLLLQIFRPHETDPRKSYYRAISLCLPVGGSQDMVMDPGQFGPEAVSPPGWDGSIRPEKVVPQTLEDFGSVLAQDAVRVPEVQKGIESSAFDGYVLSESENRIRHYLAELDRRIGRS</sequence>
<keyword evidence="3" id="KW-0479">Metal-binding</keyword>
<reference evidence="9" key="1">
    <citation type="journal article" date="2019" name="Int. J. Syst. Evol. Microbiol.">
        <title>The Global Catalogue of Microorganisms (GCM) 10K type strain sequencing project: providing services to taxonomists for standard genome sequencing and annotation.</title>
        <authorList>
            <consortium name="The Broad Institute Genomics Platform"/>
            <consortium name="The Broad Institute Genome Sequencing Center for Infectious Disease"/>
            <person name="Wu L."/>
            <person name="Ma J."/>
        </authorList>
    </citation>
    <scope>NUCLEOTIDE SEQUENCE [LARGE SCALE GENOMIC DNA]</scope>
    <source>
        <strain evidence="9">NBRC 103632</strain>
    </source>
</reference>
<gene>
    <name evidence="8" type="ORF">ACFO3E_10960</name>
</gene>
<evidence type="ECO:0000256" key="4">
    <source>
        <dbReference type="ARBA" id="ARBA00023002"/>
    </source>
</evidence>
<dbReference type="Gene3D" id="3.90.380.10">
    <property type="entry name" value="Naphthalene 1,2-dioxygenase Alpha Subunit, Chain A, domain 1"/>
    <property type="match status" value="1"/>
</dbReference>
<dbReference type="InterPro" id="IPR017941">
    <property type="entry name" value="Rieske_2Fe-2S"/>
</dbReference>
<dbReference type="PROSITE" id="PS51296">
    <property type="entry name" value="RIESKE"/>
    <property type="match status" value="1"/>
</dbReference>
<dbReference type="RefSeq" id="WP_380804685.1">
    <property type="nucleotide sequence ID" value="NZ_JBHSFZ010000023.1"/>
</dbReference>
<evidence type="ECO:0000256" key="1">
    <source>
        <dbReference type="ARBA" id="ARBA00001962"/>
    </source>
</evidence>
<dbReference type="InterPro" id="IPR036922">
    <property type="entry name" value="Rieske_2Fe-2S_sf"/>
</dbReference>
<keyword evidence="6" id="KW-0411">Iron-sulfur</keyword>
<dbReference type="InterPro" id="IPR015879">
    <property type="entry name" value="Ring_hydroxy_dOase_asu_C_dom"/>
</dbReference>
<name>A0ABV9EZC2_9SPHN</name>
<keyword evidence="5" id="KW-0408">Iron</keyword>
<dbReference type="EC" id="1.14.13.-" evidence="8"/>
<dbReference type="PANTHER" id="PTHR43756">
    <property type="entry name" value="CHOLINE MONOOXYGENASE, CHLOROPLASTIC"/>
    <property type="match status" value="1"/>
</dbReference>
<accession>A0ABV9EZC2</accession>
<dbReference type="InterPro" id="IPR001663">
    <property type="entry name" value="Rng_hydr_dOase-A"/>
</dbReference>
<keyword evidence="8" id="KW-0223">Dioxygenase</keyword>
<dbReference type="Pfam" id="PF00355">
    <property type="entry name" value="Rieske"/>
    <property type="match status" value="1"/>
</dbReference>
<evidence type="ECO:0000256" key="3">
    <source>
        <dbReference type="ARBA" id="ARBA00022723"/>
    </source>
</evidence>
<feature type="domain" description="Rieske" evidence="7">
    <location>
        <begin position="69"/>
        <end position="188"/>
    </location>
</feature>
<dbReference type="SUPFAM" id="SSF55961">
    <property type="entry name" value="Bet v1-like"/>
    <property type="match status" value="1"/>
</dbReference>
<keyword evidence="9" id="KW-1185">Reference proteome</keyword>
<dbReference type="EMBL" id="JBHSFZ010000023">
    <property type="protein sequence ID" value="MFC4594702.1"/>
    <property type="molecule type" value="Genomic_DNA"/>
</dbReference>
<dbReference type="PRINTS" id="PR00090">
    <property type="entry name" value="RNGDIOXGNASE"/>
</dbReference>
<dbReference type="SUPFAM" id="SSF50022">
    <property type="entry name" value="ISP domain"/>
    <property type="match status" value="1"/>
</dbReference>
<dbReference type="GO" id="GO:0051213">
    <property type="term" value="F:dioxygenase activity"/>
    <property type="evidence" value="ECO:0007669"/>
    <property type="project" value="UniProtKB-KW"/>
</dbReference>
<protein>
    <submittedName>
        <fullName evidence="8">Aromatic ring-hydroxylating dioxygenase subunit alpha</fullName>
        <ecNumber evidence="8">1.14.13.-</ecNumber>
    </submittedName>
</protein>
<evidence type="ECO:0000256" key="5">
    <source>
        <dbReference type="ARBA" id="ARBA00023004"/>
    </source>
</evidence>
<dbReference type="CDD" id="cd03469">
    <property type="entry name" value="Rieske_RO_Alpha_N"/>
    <property type="match status" value="1"/>
</dbReference>
<dbReference type="PANTHER" id="PTHR43756:SF5">
    <property type="entry name" value="CHOLINE MONOOXYGENASE, CHLOROPLASTIC"/>
    <property type="match status" value="1"/>
</dbReference>
<dbReference type="Proteomes" id="UP001595957">
    <property type="component" value="Unassembled WGS sequence"/>
</dbReference>
<proteinExistence type="predicted"/>
<evidence type="ECO:0000313" key="8">
    <source>
        <dbReference type="EMBL" id="MFC4594702.1"/>
    </source>
</evidence>
<dbReference type="Pfam" id="PF00848">
    <property type="entry name" value="Ring_hydroxyl_A"/>
    <property type="match status" value="1"/>
</dbReference>
<dbReference type="Gene3D" id="2.102.10.10">
    <property type="entry name" value="Rieske [2Fe-2S] iron-sulphur domain"/>
    <property type="match status" value="1"/>
</dbReference>
<evidence type="ECO:0000259" key="7">
    <source>
        <dbReference type="PROSITE" id="PS51296"/>
    </source>
</evidence>
<evidence type="ECO:0000256" key="2">
    <source>
        <dbReference type="ARBA" id="ARBA00022714"/>
    </source>
</evidence>
<comment type="caution">
    <text evidence="8">The sequence shown here is derived from an EMBL/GenBank/DDBJ whole genome shotgun (WGS) entry which is preliminary data.</text>
</comment>
<evidence type="ECO:0000256" key="6">
    <source>
        <dbReference type="ARBA" id="ARBA00023014"/>
    </source>
</evidence>
<keyword evidence="4 8" id="KW-0560">Oxidoreductase</keyword>
<evidence type="ECO:0000313" key="9">
    <source>
        <dbReference type="Proteomes" id="UP001595957"/>
    </source>
</evidence>